<dbReference type="PROSITE" id="PS51318">
    <property type="entry name" value="TAT"/>
    <property type="match status" value="1"/>
</dbReference>
<protein>
    <recommendedName>
        <fullName evidence="2">Cytochrome bc1 complex Rieske iron-sulfur subunit</fullName>
    </recommendedName>
    <alternativeName>
        <fullName evidence="8">Cytochrome bc1 reductase complex subunit QcrA</fullName>
    </alternativeName>
</protein>
<evidence type="ECO:0000256" key="4">
    <source>
        <dbReference type="ARBA" id="ARBA00022723"/>
    </source>
</evidence>
<dbReference type="GO" id="GO:0046872">
    <property type="term" value="F:metal ion binding"/>
    <property type="evidence" value="ECO:0007669"/>
    <property type="project" value="UniProtKB-KW"/>
</dbReference>
<dbReference type="GO" id="GO:0016705">
    <property type="term" value="F:oxidoreductase activity, acting on paired donors, with incorporation or reduction of molecular oxygen"/>
    <property type="evidence" value="ECO:0007669"/>
    <property type="project" value="UniProtKB-ARBA"/>
</dbReference>
<evidence type="ECO:0000256" key="1">
    <source>
        <dbReference type="ARBA" id="ARBA00002494"/>
    </source>
</evidence>
<keyword evidence="7" id="KW-1015">Disulfide bond</keyword>
<reference evidence="12 14" key="2">
    <citation type="submission" date="2020-03" db="EMBL/GenBank/DDBJ databases">
        <title>Genome mining and metabolic profiling illuminate the polycyclic tetramate macrolactams from Streptomyces koyangensis SCSIO 5802.</title>
        <authorList>
            <person name="Ding W."/>
        </authorList>
    </citation>
    <scope>NUCLEOTIDE SEQUENCE [LARGE SCALE GENOMIC DNA]</scope>
    <source>
        <strain evidence="12 14">SCSIO 5802</strain>
    </source>
</reference>
<comment type="cofactor">
    <cofactor evidence="9">
        <name>[2Fe-2S] cluster</name>
        <dbReference type="ChEBI" id="CHEBI:190135"/>
    </cofactor>
</comment>
<dbReference type="InterPro" id="IPR017941">
    <property type="entry name" value="Rieske_2Fe-2S"/>
</dbReference>
<dbReference type="PROSITE" id="PS51296">
    <property type="entry name" value="RIESKE"/>
    <property type="match status" value="1"/>
</dbReference>
<dbReference type="Proteomes" id="UP000596311">
    <property type="component" value="Chromosome"/>
</dbReference>
<keyword evidence="14" id="KW-1185">Reference proteome</keyword>
<dbReference type="FunFam" id="2.102.10.10:FF:000016">
    <property type="entry name" value="Nitrite reductase/ring-hydroxylating ferredoxin subunit"/>
    <property type="match status" value="1"/>
</dbReference>
<dbReference type="KEGG" id="sky:D0C37_26585"/>
<dbReference type="AlphaFoldDB" id="A0A385DIP1"/>
<evidence type="ECO:0000256" key="9">
    <source>
        <dbReference type="ARBA" id="ARBA00034078"/>
    </source>
</evidence>
<keyword evidence="5" id="KW-0408">Iron</keyword>
<evidence type="ECO:0000259" key="10">
    <source>
        <dbReference type="PROSITE" id="PS51296"/>
    </source>
</evidence>
<evidence type="ECO:0000256" key="3">
    <source>
        <dbReference type="ARBA" id="ARBA00022714"/>
    </source>
</evidence>
<comment type="function">
    <text evidence="1">Iron-sulfur subunit of the cytochrome bc1 complex, an essential component of the respiratory electron transport chain required for ATP synthesis. The bc1 complex catalyzes the oxidation of menaquinol and the reduction of cytochrome c in the respiratory chain. The bc1 complex operates through a Q-cycle mechanism that couples electron transfer to generation of the proton gradient that drives ATP synthesis.</text>
</comment>
<gene>
    <name evidence="11" type="ORF">D0C37_26585</name>
    <name evidence="12" type="ORF">G9U55_05170</name>
</gene>
<dbReference type="InterPro" id="IPR005805">
    <property type="entry name" value="Rieske_Fe-S_prot_C"/>
</dbReference>
<feature type="domain" description="Rieske" evidence="10">
    <location>
        <begin position="42"/>
        <end position="135"/>
    </location>
</feature>
<evidence type="ECO:0000256" key="7">
    <source>
        <dbReference type="ARBA" id="ARBA00023157"/>
    </source>
</evidence>
<dbReference type="GeneID" id="300117697"/>
<dbReference type="PANTHER" id="PTHR10134">
    <property type="entry name" value="CYTOCHROME B-C1 COMPLEX SUBUNIT RIESKE, MITOCHONDRIAL"/>
    <property type="match status" value="1"/>
</dbReference>
<name>A0A385DIP1_9ACTN</name>
<dbReference type="Pfam" id="PF00355">
    <property type="entry name" value="Rieske"/>
    <property type="match status" value="1"/>
</dbReference>
<dbReference type="EMBL" id="CP031742">
    <property type="protein sequence ID" value="AXQ57809.1"/>
    <property type="molecule type" value="Genomic_DNA"/>
</dbReference>
<keyword evidence="4" id="KW-0479">Metal-binding</keyword>
<evidence type="ECO:0000313" key="14">
    <source>
        <dbReference type="Proteomes" id="UP000596311"/>
    </source>
</evidence>
<keyword evidence="6" id="KW-0411">Iron-sulfur</keyword>
<dbReference type="InterPro" id="IPR014349">
    <property type="entry name" value="Rieske_Fe-S_prot"/>
</dbReference>
<dbReference type="Proteomes" id="UP000259636">
    <property type="component" value="Chromosome"/>
</dbReference>
<evidence type="ECO:0000256" key="5">
    <source>
        <dbReference type="ARBA" id="ARBA00023004"/>
    </source>
</evidence>
<evidence type="ECO:0000256" key="8">
    <source>
        <dbReference type="ARBA" id="ARBA00029586"/>
    </source>
</evidence>
<dbReference type="EMBL" id="CP049945">
    <property type="protein sequence ID" value="QRF01652.1"/>
    <property type="molecule type" value="Genomic_DNA"/>
</dbReference>
<organism evidence="11 13">
    <name type="scientific">Streptomyces koyangensis</name>
    <dbReference type="NCBI Taxonomy" id="188770"/>
    <lineage>
        <taxon>Bacteria</taxon>
        <taxon>Bacillati</taxon>
        <taxon>Actinomycetota</taxon>
        <taxon>Actinomycetes</taxon>
        <taxon>Kitasatosporales</taxon>
        <taxon>Streptomycetaceae</taxon>
        <taxon>Streptomyces</taxon>
        <taxon>Streptomyces aurantiacus group</taxon>
    </lineage>
</organism>
<dbReference type="CDD" id="cd03467">
    <property type="entry name" value="Rieske"/>
    <property type="match status" value="1"/>
</dbReference>
<dbReference type="GO" id="GO:0051537">
    <property type="term" value="F:2 iron, 2 sulfur cluster binding"/>
    <property type="evidence" value="ECO:0007669"/>
    <property type="project" value="UniProtKB-KW"/>
</dbReference>
<keyword evidence="3" id="KW-0001">2Fe-2S</keyword>
<evidence type="ECO:0000256" key="2">
    <source>
        <dbReference type="ARBA" id="ARBA00015816"/>
    </source>
</evidence>
<proteinExistence type="predicted"/>
<reference evidence="11 13" key="1">
    <citation type="submission" date="2018-08" db="EMBL/GenBank/DDBJ databases">
        <authorList>
            <person name="Ferrada E.E."/>
            <person name="Latorre B.A."/>
        </authorList>
    </citation>
    <scope>NUCLEOTIDE SEQUENCE [LARGE SCALE GENOMIC DNA]</scope>
    <source>
        <strain evidence="11 13">VK-A60T</strain>
    </source>
</reference>
<evidence type="ECO:0000313" key="13">
    <source>
        <dbReference type="Proteomes" id="UP000259636"/>
    </source>
</evidence>
<dbReference type="InterPro" id="IPR006311">
    <property type="entry name" value="TAT_signal"/>
</dbReference>
<dbReference type="Gene3D" id="2.102.10.10">
    <property type="entry name" value="Rieske [2Fe-2S] iron-sulphur domain"/>
    <property type="match status" value="1"/>
</dbReference>
<evidence type="ECO:0000256" key="6">
    <source>
        <dbReference type="ARBA" id="ARBA00023014"/>
    </source>
</evidence>
<accession>A0A385DIP1</accession>
<dbReference type="InterPro" id="IPR036922">
    <property type="entry name" value="Rieske_2Fe-2S_sf"/>
</dbReference>
<dbReference type="RefSeq" id="WP_101278176.1">
    <property type="nucleotide sequence ID" value="NZ_CP031742.1"/>
</dbReference>
<dbReference type="PRINTS" id="PR00162">
    <property type="entry name" value="RIESKE"/>
</dbReference>
<dbReference type="SUPFAM" id="SSF50022">
    <property type="entry name" value="ISP domain"/>
    <property type="match status" value="1"/>
</dbReference>
<evidence type="ECO:0000313" key="12">
    <source>
        <dbReference type="EMBL" id="QRF01652.1"/>
    </source>
</evidence>
<dbReference type="GO" id="GO:0004497">
    <property type="term" value="F:monooxygenase activity"/>
    <property type="evidence" value="ECO:0007669"/>
    <property type="project" value="UniProtKB-ARBA"/>
</dbReference>
<sequence>MSAHPLSRRTVLRGAALVPAAGLGAAACAPPDDGRAEGPAEPVELGSAEAVPKGGAEIFREHHVVVSRSEEGEYRAFSAVCTHRSCPLHKIKGTVSTCTCHGSRFDVTTGEVLQGPAVAPLTELDVSADGGRLVARPRTA</sequence>
<dbReference type="GO" id="GO:0016020">
    <property type="term" value="C:membrane"/>
    <property type="evidence" value="ECO:0007669"/>
    <property type="project" value="InterPro"/>
</dbReference>
<evidence type="ECO:0000313" key="11">
    <source>
        <dbReference type="EMBL" id="AXQ57809.1"/>
    </source>
</evidence>